<dbReference type="AlphaFoldDB" id="A0A3A4K4L3"/>
<accession>A0A3A4K4L3</accession>
<evidence type="ECO:0000313" key="2">
    <source>
        <dbReference type="EMBL" id="RJO73331.1"/>
    </source>
</evidence>
<dbReference type="Proteomes" id="UP000266677">
    <property type="component" value="Unassembled WGS sequence"/>
</dbReference>
<dbReference type="OrthoDB" id="3623112at2"/>
<keyword evidence="3" id="KW-1185">Reference proteome</keyword>
<dbReference type="InterPro" id="IPR057746">
    <property type="entry name" value="CpnT-like_N"/>
</dbReference>
<reference evidence="2 3" key="1">
    <citation type="submission" date="2018-09" db="EMBL/GenBank/DDBJ databases">
        <title>YIM PH21274 draft genome.</title>
        <authorList>
            <person name="Miao C."/>
        </authorList>
    </citation>
    <scope>NUCLEOTIDE SEQUENCE [LARGE SCALE GENOMIC DNA]</scope>
    <source>
        <strain evidence="2 3">YIM PH 21724</strain>
    </source>
</reference>
<proteinExistence type="predicted"/>
<feature type="domain" description="Outer membrane channel protein CpnT-like N-terminal" evidence="1">
    <location>
        <begin position="43"/>
        <end position="153"/>
    </location>
</feature>
<gene>
    <name evidence="2" type="ORF">D5S18_18960</name>
</gene>
<dbReference type="Pfam" id="PF25547">
    <property type="entry name" value="WXG100_2"/>
    <property type="match status" value="1"/>
</dbReference>
<sequence length="181" mass="19664">MSDQVVRLAAAGETVGAQSNPIEDLYQLDCVPVEIHYLVDFVRTQADLLNGVRDEFENTRRRLVKKWRGEAGDQFAVDSGRLLTTYIVRQINIREAAAAGRQIADGVDNVATTAAEFSLSTAVDVDPSSVLVLAHRDEAPEEAKQAVRQAIVAIHQMVEIKQQEITALGSALKGNGPVLEA</sequence>
<organism evidence="2 3">
    <name type="scientific">Nocardia panacis</name>
    <dbReference type="NCBI Taxonomy" id="2340916"/>
    <lineage>
        <taxon>Bacteria</taxon>
        <taxon>Bacillati</taxon>
        <taxon>Actinomycetota</taxon>
        <taxon>Actinomycetes</taxon>
        <taxon>Mycobacteriales</taxon>
        <taxon>Nocardiaceae</taxon>
        <taxon>Nocardia</taxon>
    </lineage>
</organism>
<dbReference type="EMBL" id="QZFU01000023">
    <property type="protein sequence ID" value="RJO73331.1"/>
    <property type="molecule type" value="Genomic_DNA"/>
</dbReference>
<evidence type="ECO:0000259" key="1">
    <source>
        <dbReference type="Pfam" id="PF25547"/>
    </source>
</evidence>
<evidence type="ECO:0000313" key="3">
    <source>
        <dbReference type="Proteomes" id="UP000266677"/>
    </source>
</evidence>
<name>A0A3A4K4L3_9NOCA</name>
<comment type="caution">
    <text evidence="2">The sequence shown here is derived from an EMBL/GenBank/DDBJ whole genome shotgun (WGS) entry which is preliminary data.</text>
</comment>
<protein>
    <recommendedName>
        <fullName evidence="1">Outer membrane channel protein CpnT-like N-terminal domain-containing protein</fullName>
    </recommendedName>
</protein>
<dbReference type="RefSeq" id="WP_120042407.1">
    <property type="nucleotide sequence ID" value="NZ_QZFU01000023.1"/>
</dbReference>